<comment type="caution">
    <text evidence="2">The sequence shown here is derived from an EMBL/GenBank/DDBJ whole genome shotgun (WGS) entry which is preliminary data.</text>
</comment>
<organism evidence="2 3">
    <name type="scientific">Candidatus Magasanikbacteria bacterium GW2011_GWC2_37_14</name>
    <dbReference type="NCBI Taxonomy" id="1619046"/>
    <lineage>
        <taxon>Bacteria</taxon>
        <taxon>Candidatus Magasanikiibacteriota</taxon>
    </lineage>
</organism>
<protein>
    <submittedName>
        <fullName evidence="2">Uncharacterized protein</fullName>
    </submittedName>
</protein>
<evidence type="ECO:0000313" key="2">
    <source>
        <dbReference type="EMBL" id="KKQ27644.1"/>
    </source>
</evidence>
<name>A0A0G0IU33_9BACT</name>
<reference evidence="2 3" key="1">
    <citation type="journal article" date="2015" name="Nature">
        <title>rRNA introns, odd ribosomes, and small enigmatic genomes across a large radiation of phyla.</title>
        <authorList>
            <person name="Brown C.T."/>
            <person name="Hug L.A."/>
            <person name="Thomas B.C."/>
            <person name="Sharon I."/>
            <person name="Castelle C.J."/>
            <person name="Singh A."/>
            <person name="Wilkins M.J."/>
            <person name="Williams K.H."/>
            <person name="Banfield J.F."/>
        </authorList>
    </citation>
    <scope>NUCLEOTIDE SEQUENCE [LARGE SCALE GENOMIC DNA]</scope>
</reference>
<accession>A0A0G0IU33</accession>
<dbReference type="STRING" id="1619046.US42_C0007G0035"/>
<dbReference type="AlphaFoldDB" id="A0A0G0IU33"/>
<sequence length="691" mass="78396">MGRFKEVAAGVGEQRGFKRAAEEKKGQGATVAGQIDDLERMGEFFASTSPEHELDVNYLTLMATELNGFVGDESFKTEVGREMSALYNISSEDEEDLKEGVQILQENASAENMSVEDLIAEYEAGDTAEKEKGRVLREMLEIHQRVQEARPKIREYCAKLVTKLLEQKRAENALTTEEQAQLQEAYNNFDLVPETYEGYCDYAGAKLVEANTTRERQTVKNLEHAVATTEKNRANKGQYGFYPETVYQVQTLGADGKRIFHQGLSSENAELTIKSPAFEREVLYDERRLRMEEMLWQDFFEQTKEIVEEELPGAENEAEKRKILEYCQRNFRLGANKSAETGYSQYTFVNAVGDMSQFSQLKPEAVKNIVLNFLQTKFLSDISLTNLQDSTDEHTHAPKPTTNMEGLARYLTFRDALEKFPPTENQIETGGVYAVNTRKAYELFLDEKFPQERGNEIRLGEYLQELFKNAVERDAVFLNKIQAIVEAEVSVLDQNTQQYILTTNRNLIKDVRGNRTMTGTLYETPDLAQTREEELREFKQRLSERINKGKTPDQQVALTVSDAERIGKEALERGKGVAAKEVLKKAELQALLVSLETVIKPEPGETLPKAVERMKKELGEVKFHGENLEGINKDLEDRLKRSESDRKYLLDRLLEAQKILGGDDGRGKHGLLKREAVIEQALSAINKPAGS</sequence>
<gene>
    <name evidence="2" type="ORF">US42_C0007G0035</name>
</gene>
<proteinExistence type="predicted"/>
<evidence type="ECO:0000313" key="3">
    <source>
        <dbReference type="Proteomes" id="UP000034849"/>
    </source>
</evidence>
<dbReference type="Proteomes" id="UP000034849">
    <property type="component" value="Unassembled WGS sequence"/>
</dbReference>
<dbReference type="EMBL" id="LBSX01000007">
    <property type="protein sequence ID" value="KKQ27644.1"/>
    <property type="molecule type" value="Genomic_DNA"/>
</dbReference>
<feature type="coiled-coil region" evidence="1">
    <location>
        <begin position="625"/>
        <end position="652"/>
    </location>
</feature>
<keyword evidence="1" id="KW-0175">Coiled coil</keyword>
<evidence type="ECO:0000256" key="1">
    <source>
        <dbReference type="SAM" id="Coils"/>
    </source>
</evidence>